<feature type="region of interest" description="Disordered" evidence="1">
    <location>
        <begin position="308"/>
        <end position="342"/>
    </location>
</feature>
<evidence type="ECO:0000256" key="1">
    <source>
        <dbReference type="SAM" id="MobiDB-lite"/>
    </source>
</evidence>
<keyword evidence="3" id="KW-1185">Reference proteome</keyword>
<reference evidence="2" key="1">
    <citation type="submission" date="2020-03" db="EMBL/GenBank/DDBJ databases">
        <title>Draft sequencing of Paenibacilllus sp. S3N08.</title>
        <authorList>
            <person name="Kim D.-U."/>
        </authorList>
    </citation>
    <scope>NUCLEOTIDE SEQUENCE</scope>
    <source>
        <strain evidence="2">S3N08</strain>
    </source>
</reference>
<proteinExistence type="predicted"/>
<protein>
    <recommendedName>
        <fullName evidence="4">DUF4340 domain-containing protein</fullName>
    </recommendedName>
</protein>
<gene>
    <name evidence="2" type="ORF">G9U52_19485</name>
</gene>
<name>A0ABX0JB76_9BACL</name>
<accession>A0ABX0JB76</accession>
<organism evidence="2 3">
    <name type="scientific">Paenibacillus agricola</name>
    <dbReference type="NCBI Taxonomy" id="2716264"/>
    <lineage>
        <taxon>Bacteria</taxon>
        <taxon>Bacillati</taxon>
        <taxon>Bacillota</taxon>
        <taxon>Bacilli</taxon>
        <taxon>Bacillales</taxon>
        <taxon>Paenibacillaceae</taxon>
        <taxon>Paenibacillus</taxon>
    </lineage>
</organism>
<evidence type="ECO:0000313" key="3">
    <source>
        <dbReference type="Proteomes" id="UP001165962"/>
    </source>
</evidence>
<comment type="caution">
    <text evidence="2">The sequence shown here is derived from an EMBL/GenBank/DDBJ whole genome shotgun (WGS) entry which is preliminary data.</text>
</comment>
<feature type="compositionally biased region" description="Pro residues" evidence="1">
    <location>
        <begin position="158"/>
        <end position="169"/>
    </location>
</feature>
<feature type="compositionally biased region" description="Basic and acidic residues" evidence="1">
    <location>
        <begin position="317"/>
        <end position="342"/>
    </location>
</feature>
<dbReference type="EMBL" id="JAAOIW010000007">
    <property type="protein sequence ID" value="NHN32023.1"/>
    <property type="molecule type" value="Genomic_DNA"/>
</dbReference>
<evidence type="ECO:0000313" key="2">
    <source>
        <dbReference type="EMBL" id="NHN32023.1"/>
    </source>
</evidence>
<sequence>MMKKIITWTLVTCLGIGLITYGITTFSGQEASAEVSQQAEGNFIRVEAGGKNIVITVEGKEVVHPLSSDVWVYRDMKKSEIEQLQSGDAVDLILNSKKQAAYIKATSLHFAAAQPPAADATEAAASNSMAAALPAPSASEVKSAEAAPAPVAGASTNPPAPGVAAPPPAAAAGAKPVAGAVPPAAATSPATAVAPPASEKLEAAKATQPAKDVRTQLDKLSLEWKSQGLLLKINREGSGQPGKATDVYIQSSDKSVVHLTGSSAEALVQQLLQGLPLEEKAFEEQLKSRISTHFQVKNEKVEWKLDTKWQQAAVPSSKDKGKDQSKNRGNEKNKNEDRNKDR</sequence>
<evidence type="ECO:0008006" key="4">
    <source>
        <dbReference type="Google" id="ProtNLM"/>
    </source>
</evidence>
<dbReference type="RefSeq" id="WP_166152322.1">
    <property type="nucleotide sequence ID" value="NZ_JAAOIW010000007.1"/>
</dbReference>
<feature type="region of interest" description="Disordered" evidence="1">
    <location>
        <begin position="149"/>
        <end position="210"/>
    </location>
</feature>
<dbReference type="Proteomes" id="UP001165962">
    <property type="component" value="Unassembled WGS sequence"/>
</dbReference>
<feature type="compositionally biased region" description="Low complexity" evidence="1">
    <location>
        <begin position="170"/>
        <end position="197"/>
    </location>
</feature>